<dbReference type="EMBL" id="BARS01014281">
    <property type="protein sequence ID" value="GAF91865.1"/>
    <property type="molecule type" value="Genomic_DNA"/>
</dbReference>
<dbReference type="AlphaFoldDB" id="X0UTT7"/>
<evidence type="ECO:0008006" key="2">
    <source>
        <dbReference type="Google" id="ProtNLM"/>
    </source>
</evidence>
<feature type="non-terminal residue" evidence="1">
    <location>
        <position position="1"/>
    </location>
</feature>
<comment type="caution">
    <text evidence="1">The sequence shown here is derived from an EMBL/GenBank/DDBJ whole genome shotgun (WGS) entry which is preliminary data.</text>
</comment>
<name>X0UTT7_9ZZZZ</name>
<proteinExistence type="predicted"/>
<organism evidence="1">
    <name type="scientific">marine sediment metagenome</name>
    <dbReference type="NCBI Taxonomy" id="412755"/>
    <lineage>
        <taxon>unclassified sequences</taxon>
        <taxon>metagenomes</taxon>
        <taxon>ecological metagenomes</taxon>
    </lineage>
</organism>
<evidence type="ECO:0000313" key="1">
    <source>
        <dbReference type="EMBL" id="GAF91865.1"/>
    </source>
</evidence>
<sequence length="80" mass="9416">PHFRHEHIKEQMIKVCEMIRSVEPRMKIYSSTWRHCPEWAGHINAWGAGPHGSFPVELIRERQKAGDTIWYTTDGHMCTD</sequence>
<reference evidence="1" key="1">
    <citation type="journal article" date="2014" name="Front. Microbiol.">
        <title>High frequency of phylogenetically diverse reductive dehalogenase-homologous genes in deep subseafloor sedimentary metagenomes.</title>
        <authorList>
            <person name="Kawai M."/>
            <person name="Futagami T."/>
            <person name="Toyoda A."/>
            <person name="Takaki Y."/>
            <person name="Nishi S."/>
            <person name="Hori S."/>
            <person name="Arai W."/>
            <person name="Tsubouchi T."/>
            <person name="Morono Y."/>
            <person name="Uchiyama I."/>
            <person name="Ito T."/>
            <person name="Fujiyama A."/>
            <person name="Inagaki F."/>
            <person name="Takami H."/>
        </authorList>
    </citation>
    <scope>NUCLEOTIDE SEQUENCE</scope>
    <source>
        <strain evidence="1">Expedition CK06-06</strain>
    </source>
</reference>
<gene>
    <name evidence="1" type="ORF">S01H1_24199</name>
</gene>
<accession>X0UTT7</accession>
<feature type="non-terminal residue" evidence="1">
    <location>
        <position position="80"/>
    </location>
</feature>
<protein>
    <recommendedName>
        <fullName evidence="2">Amidohydrolase-related domain-containing protein</fullName>
    </recommendedName>
</protein>